<dbReference type="PANTHER" id="PTHR43780:SF2">
    <property type="entry name" value="1-AMINOCYCLOPROPANE-1-CARBOXYLATE DEAMINASE-RELATED"/>
    <property type="match status" value="1"/>
</dbReference>
<feature type="domain" description="Tryptophan synthase beta chain-like PALP" evidence="6">
    <location>
        <begin position="29"/>
        <end position="335"/>
    </location>
</feature>
<dbReference type="SUPFAM" id="SSF53686">
    <property type="entry name" value="Tryptophan synthase beta subunit-like PLP-dependent enzymes"/>
    <property type="match status" value="1"/>
</dbReference>
<sequence length="353" mass="36784">MTVDELLDPLFLEVTDPALRDLRTLREDLAVTPTPLQPLDRLRDHLGGGPRLWVKRDDLTGLALGGNKTRKLEYLLADARAQRADVLVTVGAGQSNHARQTAAAAARAGLEAVLVLRVPQDATPEYRTSGNILLDRALGAEVVLVEESADDPHPELAAADAVVAQLRADGLRPYLIPTGGSTAIGALGYVESYAEIVAAGTAFTEIVFANGSAGTQAGLLAGRELLADSDRPRIHGVAVSPEADELAAAATAIATETLAFFGRELSEPAVVDDEHAGPAYGALTSGAIEAIRLFGRTEGILLDPVYTGKAAAALLHRIRSGAYTGDEDVLFLHTGGAPALFAHAPALTAAFTA</sequence>
<dbReference type="GO" id="GO:1901605">
    <property type="term" value="P:alpha-amino acid metabolic process"/>
    <property type="evidence" value="ECO:0007669"/>
    <property type="project" value="UniProtKB-ARBA"/>
</dbReference>
<evidence type="ECO:0000313" key="7">
    <source>
        <dbReference type="EMBL" id="QGU28912.1"/>
    </source>
</evidence>
<keyword evidence="8" id="KW-1185">Reference proteome</keyword>
<dbReference type="Gene3D" id="3.40.50.1100">
    <property type="match status" value="2"/>
</dbReference>
<gene>
    <name evidence="7" type="ORF">D7D94_10895</name>
</gene>
<comment type="cofactor">
    <cofactor evidence="1">
        <name>pyridoxal 5'-phosphate</name>
        <dbReference type="ChEBI" id="CHEBI:597326"/>
    </cofactor>
</comment>
<comment type="similarity">
    <text evidence="2">Belongs to the ACC deaminase/D-cysteine desulfhydrase family.</text>
</comment>
<name>A0A6I6DVE9_9MICO</name>
<dbReference type="Proteomes" id="UP000422989">
    <property type="component" value="Chromosome"/>
</dbReference>
<feature type="modified residue" description="N6-(pyridoxal phosphate)lysine" evidence="5">
    <location>
        <position position="68"/>
    </location>
</feature>
<accession>A0A6I6DVE9</accession>
<dbReference type="PIRSF" id="PIRSF006278">
    <property type="entry name" value="ACCD_DCysDesulf"/>
    <property type="match status" value="1"/>
</dbReference>
<dbReference type="InterPro" id="IPR001926">
    <property type="entry name" value="TrpB-like_PALP"/>
</dbReference>
<dbReference type="RefSeq" id="WP_156242633.1">
    <property type="nucleotide sequence ID" value="NZ_BAAAZL010000004.1"/>
</dbReference>
<evidence type="ECO:0000259" key="6">
    <source>
        <dbReference type="Pfam" id="PF00291"/>
    </source>
</evidence>
<feature type="active site" description="Nucleophile" evidence="4">
    <location>
        <position position="95"/>
    </location>
</feature>
<proteinExistence type="inferred from homology"/>
<organism evidence="7 8">
    <name type="scientific">Microbacterium oryzae</name>
    <dbReference type="NCBI Taxonomy" id="743009"/>
    <lineage>
        <taxon>Bacteria</taxon>
        <taxon>Bacillati</taxon>
        <taxon>Actinomycetota</taxon>
        <taxon>Actinomycetes</taxon>
        <taxon>Micrococcales</taxon>
        <taxon>Microbacteriaceae</taxon>
        <taxon>Microbacterium</taxon>
    </lineage>
</organism>
<dbReference type="InterPro" id="IPR036052">
    <property type="entry name" value="TrpB-like_PALP_sf"/>
</dbReference>
<evidence type="ECO:0000256" key="5">
    <source>
        <dbReference type="PIRSR" id="PIRSR006278-2"/>
    </source>
</evidence>
<evidence type="ECO:0000313" key="8">
    <source>
        <dbReference type="Proteomes" id="UP000422989"/>
    </source>
</evidence>
<reference evidence="7 8" key="1">
    <citation type="submission" date="2018-09" db="EMBL/GenBank/DDBJ databases">
        <title>Whole genome sequencing of Microbacterium oryzae strain MB-10T.</title>
        <authorList>
            <person name="Das S.K."/>
        </authorList>
    </citation>
    <scope>NUCLEOTIDE SEQUENCE [LARGE SCALE GENOMIC DNA]</scope>
    <source>
        <strain evidence="7 8">MB-10</strain>
    </source>
</reference>
<evidence type="ECO:0000256" key="3">
    <source>
        <dbReference type="ARBA" id="ARBA00022898"/>
    </source>
</evidence>
<evidence type="ECO:0000256" key="4">
    <source>
        <dbReference type="PIRSR" id="PIRSR006278-1"/>
    </source>
</evidence>
<evidence type="ECO:0000256" key="2">
    <source>
        <dbReference type="ARBA" id="ARBA00008639"/>
    </source>
</evidence>
<dbReference type="GO" id="GO:0019148">
    <property type="term" value="F:D-cysteine desulfhydrase activity"/>
    <property type="evidence" value="ECO:0007669"/>
    <property type="project" value="TreeGrafter"/>
</dbReference>
<dbReference type="Pfam" id="PF00291">
    <property type="entry name" value="PALP"/>
    <property type="match status" value="1"/>
</dbReference>
<dbReference type="InterPro" id="IPR027278">
    <property type="entry name" value="ACCD_DCysDesulf"/>
</dbReference>
<dbReference type="AlphaFoldDB" id="A0A6I6DVE9"/>
<keyword evidence="3 5" id="KW-0663">Pyridoxal phosphate</keyword>
<dbReference type="OrthoDB" id="9801249at2"/>
<protein>
    <submittedName>
        <fullName evidence="7">D-cysteine desulfhydrase family protein</fullName>
    </submittedName>
</protein>
<dbReference type="PANTHER" id="PTHR43780">
    <property type="entry name" value="1-AMINOCYCLOPROPANE-1-CARBOXYLATE DEAMINASE-RELATED"/>
    <property type="match status" value="1"/>
</dbReference>
<evidence type="ECO:0000256" key="1">
    <source>
        <dbReference type="ARBA" id="ARBA00001933"/>
    </source>
</evidence>
<dbReference type="EMBL" id="CP032550">
    <property type="protein sequence ID" value="QGU28912.1"/>
    <property type="molecule type" value="Genomic_DNA"/>
</dbReference>
<dbReference type="KEGG" id="moj:D7D94_10895"/>